<evidence type="ECO:0000256" key="5">
    <source>
        <dbReference type="ARBA" id="ARBA00022692"/>
    </source>
</evidence>
<feature type="domain" description="EAL" evidence="11">
    <location>
        <begin position="247"/>
        <end position="497"/>
    </location>
</feature>
<evidence type="ECO:0000313" key="13">
    <source>
        <dbReference type="Proteomes" id="UP000615796"/>
    </source>
</evidence>
<dbReference type="InterPro" id="IPR024744">
    <property type="entry name" value="CSS-motif_dom"/>
</dbReference>
<dbReference type="PANTHER" id="PTHR33121:SF79">
    <property type="entry name" value="CYCLIC DI-GMP PHOSPHODIESTERASE PDED-RELATED"/>
    <property type="match status" value="1"/>
</dbReference>
<dbReference type="SUPFAM" id="SSF141868">
    <property type="entry name" value="EAL domain-like"/>
    <property type="match status" value="1"/>
</dbReference>
<evidence type="ECO:0000259" key="11">
    <source>
        <dbReference type="PROSITE" id="PS50883"/>
    </source>
</evidence>
<protein>
    <recommendedName>
        <fullName evidence="2">cyclic-guanylate-specific phosphodiesterase</fullName>
        <ecNumber evidence="2">3.1.4.52</ecNumber>
    </recommendedName>
</protein>
<comment type="catalytic activity">
    <reaction evidence="9">
        <text>3',3'-c-di-GMP + H2O = 5'-phosphoguanylyl(3'-&gt;5')guanosine + H(+)</text>
        <dbReference type="Rhea" id="RHEA:24902"/>
        <dbReference type="ChEBI" id="CHEBI:15377"/>
        <dbReference type="ChEBI" id="CHEBI:15378"/>
        <dbReference type="ChEBI" id="CHEBI:58754"/>
        <dbReference type="ChEBI" id="CHEBI:58805"/>
        <dbReference type="EC" id="3.1.4.52"/>
    </reaction>
</comment>
<comment type="subcellular location">
    <subcellularLocation>
        <location evidence="1">Cell membrane</location>
        <topology evidence="1">Multi-pass membrane protein</topology>
    </subcellularLocation>
</comment>
<gene>
    <name evidence="12" type="ORF">H8Q88_08375</name>
</gene>
<evidence type="ECO:0000256" key="3">
    <source>
        <dbReference type="ARBA" id="ARBA00022475"/>
    </source>
</evidence>
<evidence type="ECO:0000256" key="7">
    <source>
        <dbReference type="ARBA" id="ARBA00022989"/>
    </source>
</evidence>
<dbReference type="RefSeq" id="WP_187025831.1">
    <property type="nucleotide sequence ID" value="NZ_JACRUP010000004.1"/>
</dbReference>
<dbReference type="SMART" id="SM00052">
    <property type="entry name" value="EAL"/>
    <property type="match status" value="1"/>
</dbReference>
<keyword evidence="13" id="KW-1185">Reference proteome</keyword>
<evidence type="ECO:0000256" key="2">
    <source>
        <dbReference type="ARBA" id="ARBA00012282"/>
    </source>
</evidence>
<dbReference type="GO" id="GO:0005886">
    <property type="term" value="C:plasma membrane"/>
    <property type="evidence" value="ECO:0007669"/>
    <property type="project" value="UniProtKB-SubCell"/>
</dbReference>
<evidence type="ECO:0000256" key="9">
    <source>
        <dbReference type="ARBA" id="ARBA00034290"/>
    </source>
</evidence>
<dbReference type="Gene3D" id="3.20.20.450">
    <property type="entry name" value="EAL domain"/>
    <property type="match status" value="1"/>
</dbReference>
<evidence type="ECO:0000256" key="8">
    <source>
        <dbReference type="ARBA" id="ARBA00023136"/>
    </source>
</evidence>
<dbReference type="InterPro" id="IPR050706">
    <property type="entry name" value="Cyclic-di-GMP_PDE-like"/>
</dbReference>
<organism evidence="12 13">
    <name type="scientific">Vibrio metschnikovii</name>
    <dbReference type="NCBI Taxonomy" id="28172"/>
    <lineage>
        <taxon>Bacteria</taxon>
        <taxon>Pseudomonadati</taxon>
        <taxon>Pseudomonadota</taxon>
        <taxon>Gammaproteobacteria</taxon>
        <taxon>Vibrionales</taxon>
        <taxon>Vibrionaceae</taxon>
        <taxon>Vibrio</taxon>
    </lineage>
</organism>
<keyword evidence="6" id="KW-0378">Hydrolase</keyword>
<keyword evidence="3" id="KW-1003">Cell membrane</keyword>
<keyword evidence="5 10" id="KW-0812">Transmembrane</keyword>
<accession>A0A9X0R8V2</accession>
<comment type="caution">
    <text evidence="12">The sequence shown here is derived from an EMBL/GenBank/DDBJ whole genome shotgun (WGS) entry which is preliminary data.</text>
</comment>
<proteinExistence type="predicted"/>
<keyword evidence="4" id="KW-0973">c-di-GMP</keyword>
<dbReference type="Pfam" id="PF00563">
    <property type="entry name" value="EAL"/>
    <property type="match status" value="1"/>
</dbReference>
<evidence type="ECO:0000256" key="4">
    <source>
        <dbReference type="ARBA" id="ARBA00022636"/>
    </source>
</evidence>
<dbReference type="CDD" id="cd01948">
    <property type="entry name" value="EAL"/>
    <property type="match status" value="1"/>
</dbReference>
<sequence>MQNKKRVLLKKILSACLIPIPIVFFYAYYTSVTSINSQLNTIADSYAKRIDSLIADLHDENAKALYSNKSCAQIQEDLLFESLLREMLIVENQQIVCSSKRGEMQSDISDYYPDGIVTSKERFFDLQNDPAMRTLLVIDADKNNPYRGAISVVDQGYIQARLGYHTDTRIAELIVKVGNQYYPANSKFITKQHNVKVTSANQLFTLQIVASDSFVSEQITFYLLSALPASIALSLFIYVLFLFFTGRTSLLDDLKKGLERHELFLVYQPVIDSQKQNVVGYEALLRWINPKLGFVKPDTFIQIAEEYGLINKVTDYVINQAQKDAQHLPNHQQLHLGINVPPCYLTHQKHIHRLILCASHLATQGIQLVVEITERQLLDKKGQTILQELRQAGVMISIDDFGTGQTSLSVLQHIAFDYLKIDKCFIDSIGVQSVSAPILNTIIELAHQLKVNIVAEGVEHAAQAKYLANKGVQYQQGYFYSKPLDLSAITKGKSSIS</sequence>
<dbReference type="GO" id="GO:0071111">
    <property type="term" value="F:cyclic-guanylate-specific phosphodiesterase activity"/>
    <property type="evidence" value="ECO:0007669"/>
    <property type="project" value="UniProtKB-EC"/>
</dbReference>
<dbReference type="InterPro" id="IPR035919">
    <property type="entry name" value="EAL_sf"/>
</dbReference>
<reference evidence="12" key="1">
    <citation type="submission" date="2020-08" db="EMBL/GenBank/DDBJ databases">
        <title>Genome Sequencing and Pan-Genome Analysis of Migratory bird Vibrio Strains, Inner Mongolia.</title>
        <authorList>
            <person name="Zheng L."/>
        </authorList>
    </citation>
    <scope>NUCLEOTIDE SEQUENCE</scope>
    <source>
        <strain evidence="12">M13F</strain>
    </source>
</reference>
<dbReference type="AlphaFoldDB" id="A0A9X0R8V2"/>
<feature type="transmembrane region" description="Helical" evidence="10">
    <location>
        <begin position="221"/>
        <end position="246"/>
    </location>
</feature>
<feature type="transmembrane region" description="Helical" evidence="10">
    <location>
        <begin position="12"/>
        <end position="29"/>
    </location>
</feature>
<keyword evidence="7 10" id="KW-1133">Transmembrane helix</keyword>
<dbReference type="EC" id="3.1.4.52" evidence="2"/>
<dbReference type="InterPro" id="IPR001633">
    <property type="entry name" value="EAL_dom"/>
</dbReference>
<dbReference type="PANTHER" id="PTHR33121">
    <property type="entry name" value="CYCLIC DI-GMP PHOSPHODIESTERASE PDEF"/>
    <property type="match status" value="1"/>
</dbReference>
<dbReference type="Pfam" id="PF12792">
    <property type="entry name" value="CSS-motif"/>
    <property type="match status" value="1"/>
</dbReference>
<name>A0A9X0R8V2_VIBME</name>
<evidence type="ECO:0000256" key="6">
    <source>
        <dbReference type="ARBA" id="ARBA00022801"/>
    </source>
</evidence>
<keyword evidence="8 10" id="KW-0472">Membrane</keyword>
<dbReference type="Proteomes" id="UP000615796">
    <property type="component" value="Unassembled WGS sequence"/>
</dbReference>
<evidence type="ECO:0000256" key="1">
    <source>
        <dbReference type="ARBA" id="ARBA00004651"/>
    </source>
</evidence>
<evidence type="ECO:0000313" key="12">
    <source>
        <dbReference type="EMBL" id="MBC5850981.1"/>
    </source>
</evidence>
<dbReference type="EMBL" id="JACRUP010000004">
    <property type="protein sequence ID" value="MBC5850981.1"/>
    <property type="molecule type" value="Genomic_DNA"/>
</dbReference>
<dbReference type="PROSITE" id="PS50883">
    <property type="entry name" value="EAL"/>
    <property type="match status" value="1"/>
</dbReference>
<evidence type="ECO:0000256" key="10">
    <source>
        <dbReference type="SAM" id="Phobius"/>
    </source>
</evidence>